<dbReference type="RefSeq" id="WP_093835202.1">
    <property type="nucleotide sequence ID" value="NZ_FOLQ01000050.1"/>
</dbReference>
<keyword evidence="2" id="KW-1185">Reference proteome</keyword>
<dbReference type="AlphaFoldDB" id="A0A1I2HX03"/>
<name>A0A1I2HX03_9BACT</name>
<dbReference type="EMBL" id="FOLQ01000050">
    <property type="protein sequence ID" value="SFF33993.1"/>
    <property type="molecule type" value="Genomic_DNA"/>
</dbReference>
<sequence>MKSNHIPKNTTLYLPPGHKAERAEIFWQTANCDHFMENYRTDLVKSNPSEQVHNLKFADVARMLSGNVLITPVPKSVNKYQAISYWQETYYLTIFTLEHRAENPSPLFAVIITTYITYESRHLRAYQAYADKIRQLYDR</sequence>
<proteinExistence type="predicted"/>
<organism evidence="1 2">
    <name type="scientific">Spirosoma endophyticum</name>
    <dbReference type="NCBI Taxonomy" id="662367"/>
    <lineage>
        <taxon>Bacteria</taxon>
        <taxon>Pseudomonadati</taxon>
        <taxon>Bacteroidota</taxon>
        <taxon>Cytophagia</taxon>
        <taxon>Cytophagales</taxon>
        <taxon>Cytophagaceae</taxon>
        <taxon>Spirosoma</taxon>
    </lineage>
</organism>
<evidence type="ECO:0000313" key="1">
    <source>
        <dbReference type="EMBL" id="SFF33993.1"/>
    </source>
</evidence>
<reference evidence="1 2" key="1">
    <citation type="submission" date="2016-10" db="EMBL/GenBank/DDBJ databases">
        <authorList>
            <person name="de Groot N.N."/>
        </authorList>
    </citation>
    <scope>NUCLEOTIDE SEQUENCE [LARGE SCALE GENOMIC DNA]</scope>
    <source>
        <strain evidence="1 2">DSM 26130</strain>
    </source>
</reference>
<dbReference type="OrthoDB" id="964186at2"/>
<protein>
    <submittedName>
        <fullName evidence="1">Uncharacterized protein</fullName>
    </submittedName>
</protein>
<accession>A0A1I2HX03</accession>
<gene>
    <name evidence="1" type="ORF">SAMN05216167_15012</name>
</gene>
<evidence type="ECO:0000313" key="2">
    <source>
        <dbReference type="Proteomes" id="UP000198598"/>
    </source>
</evidence>
<dbReference type="Proteomes" id="UP000198598">
    <property type="component" value="Unassembled WGS sequence"/>
</dbReference>